<dbReference type="InterPro" id="IPR000477">
    <property type="entry name" value="RT_dom"/>
</dbReference>
<dbReference type="EMBL" id="JAHIBW010000017">
    <property type="protein sequence ID" value="KAG7302682.1"/>
    <property type="molecule type" value="Genomic_DNA"/>
</dbReference>
<gene>
    <name evidence="2" type="ORF">JYU34_012633</name>
</gene>
<proteinExistence type="predicted"/>
<sequence>MGIRGVALQWISTYLTGRQQCVVVNRLQENELMSYSSCYRETKCGVPQGSVLGPLLFILYINDIPHVTNHKAIIYADDISIVVSTNKKNHSVQDHENDINTTVDKIIEWLQCNNLKINLNKSVYIQFNNPVQLTYKFNLNVDKIKRVTQTKFLGLIIDQDLNWKIQIDHLCSRVNKFIYALNQIRKVTDKRTAVTSYRAYIESILRYGIIIWGNSTNRKKAFIAQKKAIRAICGVPSDESCRTLFKKLGLLTLPSLYIFEICNFVNEHKELFKNSSELNSRPQRYPNKLVHSLIPKTKYRKSCLSMCVQIFNNIPSELKPLNKSLFKKKLYYWLCEKNFYDISDFFSRDQ</sequence>
<dbReference type="Proteomes" id="UP000823941">
    <property type="component" value="Chromosome 17"/>
</dbReference>
<evidence type="ECO:0000259" key="1">
    <source>
        <dbReference type="PROSITE" id="PS50878"/>
    </source>
</evidence>
<dbReference type="InterPro" id="IPR043502">
    <property type="entry name" value="DNA/RNA_pol_sf"/>
</dbReference>
<dbReference type="PROSITE" id="PS50878">
    <property type="entry name" value="RT_POL"/>
    <property type="match status" value="1"/>
</dbReference>
<dbReference type="Pfam" id="PF00078">
    <property type="entry name" value="RVT_1"/>
    <property type="match status" value="1"/>
</dbReference>
<dbReference type="PANTHER" id="PTHR33332">
    <property type="entry name" value="REVERSE TRANSCRIPTASE DOMAIN-CONTAINING PROTEIN"/>
    <property type="match status" value="1"/>
</dbReference>
<comment type="caution">
    <text evidence="2">The sequence shown here is derived from an EMBL/GenBank/DDBJ whole genome shotgun (WGS) entry which is preliminary data.</text>
</comment>
<reference evidence="2 3" key="1">
    <citation type="submission" date="2021-06" db="EMBL/GenBank/DDBJ databases">
        <title>A haploid diamondback moth (Plutella xylostella L.) genome assembly resolves 31 chromosomes and identifies a diamide resistance mutation.</title>
        <authorList>
            <person name="Ward C.M."/>
            <person name="Perry K.D."/>
            <person name="Baker G."/>
            <person name="Powis K."/>
            <person name="Heckel D.G."/>
            <person name="Baxter S.W."/>
        </authorList>
    </citation>
    <scope>NUCLEOTIDE SEQUENCE [LARGE SCALE GENOMIC DNA]</scope>
    <source>
        <strain evidence="2 3">LV</strain>
        <tissue evidence="2">Single pupa</tissue>
    </source>
</reference>
<evidence type="ECO:0000313" key="2">
    <source>
        <dbReference type="EMBL" id="KAG7302682.1"/>
    </source>
</evidence>
<name>A0ABQ7QBS2_PLUXY</name>
<accession>A0ABQ7QBS2</accession>
<evidence type="ECO:0000313" key="3">
    <source>
        <dbReference type="Proteomes" id="UP000823941"/>
    </source>
</evidence>
<protein>
    <recommendedName>
        <fullName evidence="1">Reverse transcriptase domain-containing protein</fullName>
    </recommendedName>
</protein>
<organism evidence="2 3">
    <name type="scientific">Plutella xylostella</name>
    <name type="common">Diamondback moth</name>
    <name type="synonym">Plutella maculipennis</name>
    <dbReference type="NCBI Taxonomy" id="51655"/>
    <lineage>
        <taxon>Eukaryota</taxon>
        <taxon>Metazoa</taxon>
        <taxon>Ecdysozoa</taxon>
        <taxon>Arthropoda</taxon>
        <taxon>Hexapoda</taxon>
        <taxon>Insecta</taxon>
        <taxon>Pterygota</taxon>
        <taxon>Neoptera</taxon>
        <taxon>Endopterygota</taxon>
        <taxon>Lepidoptera</taxon>
        <taxon>Glossata</taxon>
        <taxon>Ditrysia</taxon>
        <taxon>Yponomeutoidea</taxon>
        <taxon>Plutellidae</taxon>
        <taxon>Plutella</taxon>
    </lineage>
</organism>
<dbReference type="SUPFAM" id="SSF56672">
    <property type="entry name" value="DNA/RNA polymerases"/>
    <property type="match status" value="1"/>
</dbReference>
<feature type="domain" description="Reverse transcriptase" evidence="1">
    <location>
        <begin position="1"/>
        <end position="157"/>
    </location>
</feature>
<keyword evidence="3" id="KW-1185">Reference proteome</keyword>